<dbReference type="SUPFAM" id="SSF110087">
    <property type="entry name" value="DR1885-like metal-binding protein"/>
    <property type="match status" value="1"/>
</dbReference>
<dbReference type="Proteomes" id="UP000317593">
    <property type="component" value="Unassembled WGS sequence"/>
</dbReference>
<dbReference type="AlphaFoldDB" id="A0A521C7E3"/>
<dbReference type="Pfam" id="PF04314">
    <property type="entry name" value="PCuAC"/>
    <property type="match status" value="1"/>
</dbReference>
<dbReference type="InterPro" id="IPR036182">
    <property type="entry name" value="PCuAC_sf"/>
</dbReference>
<evidence type="ECO:0000313" key="1">
    <source>
        <dbReference type="EMBL" id="SMO55349.1"/>
    </source>
</evidence>
<keyword evidence="2" id="KW-1185">Reference proteome</keyword>
<proteinExistence type="predicted"/>
<evidence type="ECO:0008006" key="3">
    <source>
        <dbReference type="Google" id="ProtNLM"/>
    </source>
</evidence>
<gene>
    <name evidence="1" type="ORF">SAMN06265218_105114</name>
</gene>
<dbReference type="EMBL" id="FXTH01000005">
    <property type="protein sequence ID" value="SMO55349.1"/>
    <property type="molecule type" value="Genomic_DNA"/>
</dbReference>
<name>A0A521C7E3_9BACT</name>
<organism evidence="1 2">
    <name type="scientific">Fodinibius sediminis</name>
    <dbReference type="NCBI Taxonomy" id="1214077"/>
    <lineage>
        <taxon>Bacteria</taxon>
        <taxon>Pseudomonadati</taxon>
        <taxon>Balneolota</taxon>
        <taxon>Balneolia</taxon>
        <taxon>Balneolales</taxon>
        <taxon>Balneolaceae</taxon>
        <taxon>Fodinibius</taxon>
    </lineage>
</organism>
<dbReference type="InterPro" id="IPR007410">
    <property type="entry name" value="LpqE-like"/>
</dbReference>
<reference evidence="1 2" key="1">
    <citation type="submission" date="2017-05" db="EMBL/GenBank/DDBJ databases">
        <authorList>
            <person name="Varghese N."/>
            <person name="Submissions S."/>
        </authorList>
    </citation>
    <scope>NUCLEOTIDE SEQUENCE [LARGE SCALE GENOMIC DNA]</scope>
    <source>
        <strain evidence="1 2">DSM 21194</strain>
    </source>
</reference>
<evidence type="ECO:0000313" key="2">
    <source>
        <dbReference type="Proteomes" id="UP000317593"/>
    </source>
</evidence>
<dbReference type="PANTHER" id="PTHR36302:SF1">
    <property type="entry name" value="COPPER CHAPERONE PCU(A)C"/>
    <property type="match status" value="1"/>
</dbReference>
<protein>
    <recommendedName>
        <fullName evidence="3">Copper(I)-binding protein</fullName>
    </recommendedName>
</protein>
<accession>A0A521C7E3</accession>
<dbReference type="InterPro" id="IPR058248">
    <property type="entry name" value="Lxx211020-like"/>
</dbReference>
<sequence>MVLICSLLFLYACSSGKEQDTNPKEDVIPGKVELSDGWVRPGSKGMMSAVYLTISNGTAKRDTLAEVSSDVAKRAEVHESYKGENGMSGMRPAPNRIIEAGEELYLQPGGLHIMLISLNKDLVPGDSVEIDFSFKQTGTKTVRMPVKAQNP</sequence>
<dbReference type="PANTHER" id="PTHR36302">
    <property type="entry name" value="BLR7088 PROTEIN"/>
    <property type="match status" value="1"/>
</dbReference>
<dbReference type="Gene3D" id="2.60.40.1890">
    <property type="entry name" value="PCu(A)C copper chaperone"/>
    <property type="match status" value="1"/>
</dbReference>